<dbReference type="Proteomes" id="UP000190774">
    <property type="component" value="Unassembled WGS sequence"/>
</dbReference>
<feature type="compositionally biased region" description="Polar residues" evidence="1">
    <location>
        <begin position="259"/>
        <end position="270"/>
    </location>
</feature>
<feature type="signal peptide" evidence="3">
    <location>
        <begin position="1"/>
        <end position="21"/>
    </location>
</feature>
<dbReference type="RefSeq" id="WP_078816226.1">
    <property type="nucleotide sequence ID" value="NZ_FUYE01000038.1"/>
</dbReference>
<sequence>MPRSRIALWVALFAWPSIGLAQQVSGITDYLKPIVSKIAADPNAGGWTWETNGNGGYVLRLAMDVTGDGVPEQFVTSSLIAAKNVAEWTVFDVKHDGTMRPYGRSIRLPADSVWPSAEANLTSLVYLAAPEREREQASEEKSYPVYRFVFTFPEIKKTLTYASESEAAKLRPSDPSQLPKLQAILLADYLTKPDVKWADVIEWKLDANGCFFRPEDKERAAKNTAFTPQAALSLLRANQPSSPDSSEHAAPASKPLPSGQRTTPEATEQKLSTSIAVEELALPTWWLVIAAALGLLWVLFKKRK</sequence>
<reference evidence="5" key="1">
    <citation type="submission" date="2017-02" db="EMBL/GenBank/DDBJ databases">
        <authorList>
            <person name="Varghese N."/>
            <person name="Submissions S."/>
        </authorList>
    </citation>
    <scope>NUCLEOTIDE SEQUENCE [LARGE SCALE GENOMIC DNA]</scope>
    <source>
        <strain evidence="5">ATCC 700200</strain>
    </source>
</reference>
<evidence type="ECO:0000256" key="2">
    <source>
        <dbReference type="SAM" id="Phobius"/>
    </source>
</evidence>
<gene>
    <name evidence="4" type="ORF">SAMN02745166_05135</name>
</gene>
<evidence type="ECO:0000313" key="4">
    <source>
        <dbReference type="EMBL" id="SKB09350.1"/>
    </source>
</evidence>
<accession>A0A1T4Z5L9</accession>
<feature type="chain" id="PRO_5013227818" description="MYXO-CTERM domain-containing protein" evidence="3">
    <location>
        <begin position="22"/>
        <end position="304"/>
    </location>
</feature>
<dbReference type="EMBL" id="FUYE01000038">
    <property type="protein sequence ID" value="SKB09350.1"/>
    <property type="molecule type" value="Genomic_DNA"/>
</dbReference>
<protein>
    <recommendedName>
        <fullName evidence="6">MYXO-CTERM domain-containing protein</fullName>
    </recommendedName>
</protein>
<proteinExistence type="predicted"/>
<feature type="transmembrane region" description="Helical" evidence="2">
    <location>
        <begin position="280"/>
        <end position="300"/>
    </location>
</feature>
<dbReference type="STRING" id="48467.SAMN02745166_05135"/>
<keyword evidence="5" id="KW-1185">Reference proteome</keyword>
<feature type="region of interest" description="Disordered" evidence="1">
    <location>
        <begin position="237"/>
        <end position="270"/>
    </location>
</feature>
<keyword evidence="2" id="KW-1133">Transmembrane helix</keyword>
<evidence type="ECO:0000256" key="1">
    <source>
        <dbReference type="SAM" id="MobiDB-lite"/>
    </source>
</evidence>
<keyword evidence="2" id="KW-0472">Membrane</keyword>
<organism evidence="4 5">
    <name type="scientific">Prosthecobacter debontii</name>
    <dbReference type="NCBI Taxonomy" id="48467"/>
    <lineage>
        <taxon>Bacteria</taxon>
        <taxon>Pseudomonadati</taxon>
        <taxon>Verrucomicrobiota</taxon>
        <taxon>Verrucomicrobiia</taxon>
        <taxon>Verrucomicrobiales</taxon>
        <taxon>Verrucomicrobiaceae</taxon>
        <taxon>Prosthecobacter</taxon>
    </lineage>
</organism>
<name>A0A1T4Z5L9_9BACT</name>
<evidence type="ECO:0000256" key="3">
    <source>
        <dbReference type="SAM" id="SignalP"/>
    </source>
</evidence>
<evidence type="ECO:0000313" key="5">
    <source>
        <dbReference type="Proteomes" id="UP000190774"/>
    </source>
</evidence>
<keyword evidence="2" id="KW-0812">Transmembrane</keyword>
<dbReference type="AlphaFoldDB" id="A0A1T4Z5L9"/>
<keyword evidence="3" id="KW-0732">Signal</keyword>
<evidence type="ECO:0008006" key="6">
    <source>
        <dbReference type="Google" id="ProtNLM"/>
    </source>
</evidence>